<feature type="domain" description="DUF6487" evidence="1">
    <location>
        <begin position="3"/>
        <end position="76"/>
    </location>
</feature>
<dbReference type="OrthoDB" id="384892at2"/>
<dbReference type="AlphaFoldDB" id="A0A2P7PZS6"/>
<dbReference type="EMBL" id="JYGE01000005">
    <property type="protein sequence ID" value="PSJ31203.1"/>
    <property type="molecule type" value="Genomic_DNA"/>
</dbReference>
<keyword evidence="3" id="KW-1185">Reference proteome</keyword>
<gene>
    <name evidence="2" type="ORF">UF10_06050</name>
</gene>
<evidence type="ECO:0000259" key="1">
    <source>
        <dbReference type="Pfam" id="PF20097"/>
    </source>
</evidence>
<accession>A0A2P7PZS6</accession>
<organism evidence="2 3">
    <name type="scientific">Peptostreptococcus russellii</name>
    <dbReference type="NCBI Taxonomy" id="215200"/>
    <lineage>
        <taxon>Bacteria</taxon>
        <taxon>Bacillati</taxon>
        <taxon>Bacillota</taxon>
        <taxon>Clostridia</taxon>
        <taxon>Peptostreptococcales</taxon>
        <taxon>Peptostreptococcaceae</taxon>
        <taxon>Peptostreptococcus</taxon>
    </lineage>
</organism>
<dbReference type="Proteomes" id="UP000241434">
    <property type="component" value="Unassembled WGS sequence"/>
</dbReference>
<dbReference type="Pfam" id="PF20097">
    <property type="entry name" value="DUF6487"/>
    <property type="match status" value="1"/>
</dbReference>
<proteinExistence type="predicted"/>
<evidence type="ECO:0000313" key="3">
    <source>
        <dbReference type="Proteomes" id="UP000241434"/>
    </source>
</evidence>
<name>A0A2P7PZS6_9FIRM</name>
<dbReference type="RefSeq" id="WP_106776936.1">
    <property type="nucleotide sequence ID" value="NZ_JBGGGQ010000006.1"/>
</dbReference>
<dbReference type="InterPro" id="IPR045504">
    <property type="entry name" value="DUF6487"/>
</dbReference>
<reference evidence="2" key="1">
    <citation type="thesis" date="2015" institute="Rutgers" country="The State University of New Jersey, 14 College Farm Rd., New Brunswick, NJ, USA">
        <title>Ammonia toxicity in bacteria and its implications for treatment of and resource recovery from highly nitrogenous organic wastes.</title>
        <authorList>
            <person name="Luther A.K."/>
        </authorList>
    </citation>
    <scope>NUCLEOTIDE SEQUENCE</scope>
    <source>
        <strain evidence="2">RT-10B</strain>
    </source>
</reference>
<sequence>MDCPICGKEMENGRVEREGIGGYDEKYVFIPEKDISAKRIKRKIQERRVKVSINLSHDCTAWHCQECKKLLMMINENRSD</sequence>
<protein>
    <recommendedName>
        <fullName evidence="1">DUF6487 domain-containing protein</fullName>
    </recommendedName>
</protein>
<evidence type="ECO:0000313" key="2">
    <source>
        <dbReference type="EMBL" id="PSJ31203.1"/>
    </source>
</evidence>
<comment type="caution">
    <text evidence="2">The sequence shown here is derived from an EMBL/GenBank/DDBJ whole genome shotgun (WGS) entry which is preliminary data.</text>
</comment>